<name>A0A833JBH1_9BACT</name>
<dbReference type="EMBL" id="WFLN01000008">
    <property type="protein sequence ID" value="KAB8029202.1"/>
    <property type="molecule type" value="Genomic_DNA"/>
</dbReference>
<keyword evidence="3" id="KW-1185">Reference proteome</keyword>
<organism evidence="2 3">
    <name type="scientific">Fluviispira multicolorata</name>
    <dbReference type="NCBI Taxonomy" id="2654512"/>
    <lineage>
        <taxon>Bacteria</taxon>
        <taxon>Pseudomonadati</taxon>
        <taxon>Bdellovibrionota</taxon>
        <taxon>Oligoflexia</taxon>
        <taxon>Silvanigrellales</taxon>
        <taxon>Silvanigrellaceae</taxon>
        <taxon>Fluviispira</taxon>
    </lineage>
</organism>
<dbReference type="Proteomes" id="UP000442694">
    <property type="component" value="Unassembled WGS sequence"/>
</dbReference>
<sequence>MKQKIVGTWMLKKFNIKNNSGIRKWRENSHGILLYTIDGYVSVNINSNFESESEFIDSILCYSGTYEIDKDKIRHSVMNASSFSRIGKIMEREYTLDGNNLVLTGRGDFGAAILHWERV</sequence>
<dbReference type="Pfam" id="PF13924">
    <property type="entry name" value="Lipocalin_5"/>
    <property type="match status" value="1"/>
</dbReference>
<dbReference type="InterPro" id="IPR024311">
    <property type="entry name" value="Lipocalin-like"/>
</dbReference>
<proteinExistence type="predicted"/>
<dbReference type="AlphaFoldDB" id="A0A833JBH1"/>
<feature type="domain" description="Lipocalin-like" evidence="1">
    <location>
        <begin position="6"/>
        <end position="104"/>
    </location>
</feature>
<evidence type="ECO:0000259" key="1">
    <source>
        <dbReference type="Pfam" id="PF13924"/>
    </source>
</evidence>
<reference evidence="2 3" key="1">
    <citation type="submission" date="2019-10" db="EMBL/GenBank/DDBJ databases">
        <title>New genus of Silvanigrellaceae.</title>
        <authorList>
            <person name="Pitt A."/>
            <person name="Hahn M.W."/>
        </authorList>
    </citation>
    <scope>NUCLEOTIDE SEQUENCE [LARGE SCALE GENOMIC DNA]</scope>
    <source>
        <strain evidence="2 3">33A1-SZDP</strain>
    </source>
</reference>
<comment type="caution">
    <text evidence="2">The sequence shown here is derived from an EMBL/GenBank/DDBJ whole genome shotgun (WGS) entry which is preliminary data.</text>
</comment>
<accession>A0A833JBH1</accession>
<protein>
    <recommendedName>
        <fullName evidence="1">Lipocalin-like domain-containing protein</fullName>
    </recommendedName>
</protein>
<dbReference type="RefSeq" id="WP_152213543.1">
    <property type="nucleotide sequence ID" value="NZ_WFLN01000008.1"/>
</dbReference>
<gene>
    <name evidence="2" type="ORF">GCL57_11745</name>
</gene>
<evidence type="ECO:0000313" key="3">
    <source>
        <dbReference type="Proteomes" id="UP000442694"/>
    </source>
</evidence>
<evidence type="ECO:0000313" key="2">
    <source>
        <dbReference type="EMBL" id="KAB8029202.1"/>
    </source>
</evidence>